<accession>A4TX01</accession>
<name>A4TX01_9PROT</name>
<dbReference type="InterPro" id="IPR029058">
    <property type="entry name" value="AB_hydrolase_fold"/>
</dbReference>
<evidence type="ECO:0000313" key="2">
    <source>
        <dbReference type="EMBL" id="CAM75158.1"/>
    </source>
</evidence>
<dbReference type="InterPro" id="IPR022742">
    <property type="entry name" value="Hydrolase_4"/>
</dbReference>
<gene>
    <name evidence="2" type="ORF">MGR_0655</name>
</gene>
<dbReference type="PANTHER" id="PTHR12277">
    <property type="entry name" value="ALPHA/BETA HYDROLASE DOMAIN-CONTAINING PROTEIN"/>
    <property type="match status" value="1"/>
</dbReference>
<organism evidence="2">
    <name type="scientific">Magnetospirillum gryphiswaldense</name>
    <dbReference type="NCBI Taxonomy" id="55518"/>
    <lineage>
        <taxon>Bacteria</taxon>
        <taxon>Pseudomonadati</taxon>
        <taxon>Pseudomonadota</taxon>
        <taxon>Alphaproteobacteria</taxon>
        <taxon>Rhodospirillales</taxon>
        <taxon>Rhodospirillaceae</taxon>
        <taxon>Magnetospirillum</taxon>
    </lineage>
</organism>
<dbReference type="PANTHER" id="PTHR12277:SF81">
    <property type="entry name" value="PROTEIN ABHD13"/>
    <property type="match status" value="1"/>
</dbReference>
<feature type="domain" description="Serine aminopeptidase S33" evidence="1">
    <location>
        <begin position="73"/>
        <end position="180"/>
    </location>
</feature>
<dbReference type="Pfam" id="PF12146">
    <property type="entry name" value="Hydrolase_4"/>
    <property type="match status" value="1"/>
</dbReference>
<dbReference type="RefSeq" id="WP_024082060.1">
    <property type="nucleotide sequence ID" value="NZ_CP027527.1"/>
</dbReference>
<dbReference type="SUPFAM" id="SSF53474">
    <property type="entry name" value="alpha/beta-Hydrolases"/>
    <property type="match status" value="1"/>
</dbReference>
<sequence>MLGEVAAVFAGSLALAMGGLAFFQRDMIYHPGKERVDPAEAGVPEMVQARITTHDGFINTAWYAPPRDRYQPTLVYFHGNAGTVANRAHKARLFMDAGFGVLLVGYRGYGGNAGSPSEEGLYADARGALGWLISRGVPQGQIVLYGESLGTGVAVQMATELPNLVGVVLEAPYTRLPDLAPAYVLPGFAELAMLDRFDNRAKIGQIRAPMLIVHGEQDGVVPVSMGRELKERARMGVEAHFIAAAGHNDLYSHGAAQMVVDFVRKQLEP</sequence>
<dbReference type="EMBL" id="CU459003">
    <property type="protein sequence ID" value="CAM75158.1"/>
    <property type="molecule type" value="Genomic_DNA"/>
</dbReference>
<dbReference type="Gene3D" id="3.40.50.1820">
    <property type="entry name" value="alpha/beta hydrolase"/>
    <property type="match status" value="1"/>
</dbReference>
<evidence type="ECO:0000259" key="1">
    <source>
        <dbReference type="Pfam" id="PF12146"/>
    </source>
</evidence>
<dbReference type="AlphaFoldDB" id="A4TX01"/>
<protein>
    <recommendedName>
        <fullName evidence="1">Serine aminopeptidase S33 domain-containing protein</fullName>
    </recommendedName>
</protein>
<proteinExistence type="predicted"/>
<reference evidence="2" key="1">
    <citation type="journal article" date="2007" name="J. Bacteriol.">
        <title>Comparative genome analysis of four magnetotactic bacteria reveals a complex set of group-specific genes implicated in magnetosome biomineralization and function.</title>
        <authorList>
            <person name="Richter M."/>
            <person name="Kube M."/>
            <person name="Bazylinski D.A."/>
            <person name="Lombardot T."/>
            <person name="Gloeckner F.O."/>
            <person name="Reinhardt R."/>
            <person name="Schueler D."/>
        </authorList>
    </citation>
    <scope>NUCLEOTIDE SEQUENCE</scope>
    <source>
        <strain evidence="2">MSR-1</strain>
    </source>
</reference>